<evidence type="ECO:0000313" key="2">
    <source>
        <dbReference type="EMBL" id="MBB4929926.1"/>
    </source>
</evidence>
<sequence>MRDLIVTENITFDGVIDAEGGWFSVANDTEADQSDINKALSEQSAAADAVVFGRVTFEAMRGYWPKQTDDTTGVSDYLNTVSKYVFSSTLGDPEWENTTVLRGGLRDEIAALKNAPGKDIVTTGSITLVRALVGTGLVDEYRLFVYPVVLGRGARLFADATEVGHLRLVECRPFRSGVVLLRYRPAPDTSAAVG</sequence>
<evidence type="ECO:0000313" key="3">
    <source>
        <dbReference type="Proteomes" id="UP000523007"/>
    </source>
</evidence>
<protein>
    <submittedName>
        <fullName evidence="2">Dihydrofolate reductase</fullName>
    </submittedName>
</protein>
<comment type="caution">
    <text evidence="2">The sequence shown here is derived from an EMBL/GenBank/DDBJ whole genome shotgun (WGS) entry which is preliminary data.</text>
</comment>
<dbReference type="RefSeq" id="WP_184574774.1">
    <property type="nucleotide sequence ID" value="NZ_JACHJT010000001.1"/>
</dbReference>
<organism evidence="2 3">
    <name type="scientific">Lipingzhangella halophila</name>
    <dbReference type="NCBI Taxonomy" id="1783352"/>
    <lineage>
        <taxon>Bacteria</taxon>
        <taxon>Bacillati</taxon>
        <taxon>Actinomycetota</taxon>
        <taxon>Actinomycetes</taxon>
        <taxon>Streptosporangiales</taxon>
        <taxon>Nocardiopsidaceae</taxon>
        <taxon>Lipingzhangella</taxon>
    </lineage>
</organism>
<dbReference type="SUPFAM" id="SSF53597">
    <property type="entry name" value="Dihydrofolate reductase-like"/>
    <property type="match status" value="1"/>
</dbReference>
<dbReference type="InterPro" id="IPR002734">
    <property type="entry name" value="RibDG_C"/>
</dbReference>
<dbReference type="Proteomes" id="UP000523007">
    <property type="component" value="Unassembled WGS sequence"/>
</dbReference>
<dbReference type="AlphaFoldDB" id="A0A7W7W0S7"/>
<dbReference type="PANTHER" id="PTHR38011:SF11">
    <property type="entry name" value="2,5-DIAMINO-6-RIBOSYLAMINO-4(3H)-PYRIMIDINONE 5'-PHOSPHATE REDUCTASE"/>
    <property type="match status" value="1"/>
</dbReference>
<dbReference type="Pfam" id="PF01872">
    <property type="entry name" value="RibD_C"/>
    <property type="match status" value="1"/>
</dbReference>
<keyword evidence="3" id="KW-1185">Reference proteome</keyword>
<proteinExistence type="predicted"/>
<dbReference type="GO" id="GO:0009231">
    <property type="term" value="P:riboflavin biosynthetic process"/>
    <property type="evidence" value="ECO:0007669"/>
    <property type="project" value="InterPro"/>
</dbReference>
<dbReference type="InterPro" id="IPR024072">
    <property type="entry name" value="DHFR-like_dom_sf"/>
</dbReference>
<dbReference type="GO" id="GO:0008703">
    <property type="term" value="F:5-amino-6-(5-phosphoribosylamino)uracil reductase activity"/>
    <property type="evidence" value="ECO:0007669"/>
    <property type="project" value="InterPro"/>
</dbReference>
<accession>A0A7W7W0S7</accession>
<evidence type="ECO:0000259" key="1">
    <source>
        <dbReference type="Pfam" id="PF01872"/>
    </source>
</evidence>
<dbReference type="InterPro" id="IPR050765">
    <property type="entry name" value="Riboflavin_Biosynth_HTPR"/>
</dbReference>
<dbReference type="Gene3D" id="3.40.430.10">
    <property type="entry name" value="Dihydrofolate Reductase, subunit A"/>
    <property type="match status" value="1"/>
</dbReference>
<reference evidence="2 3" key="1">
    <citation type="submission" date="2020-08" db="EMBL/GenBank/DDBJ databases">
        <title>Sequencing the genomes of 1000 actinobacteria strains.</title>
        <authorList>
            <person name="Klenk H.-P."/>
        </authorList>
    </citation>
    <scope>NUCLEOTIDE SEQUENCE [LARGE SCALE GENOMIC DNA]</scope>
    <source>
        <strain evidence="2 3">DSM 102030</strain>
    </source>
</reference>
<name>A0A7W7W0S7_9ACTN</name>
<dbReference type="PANTHER" id="PTHR38011">
    <property type="entry name" value="DIHYDROFOLATE REDUCTASE FAMILY PROTEIN (AFU_ORTHOLOGUE AFUA_8G06820)"/>
    <property type="match status" value="1"/>
</dbReference>
<feature type="domain" description="Bacterial bifunctional deaminase-reductase C-terminal" evidence="1">
    <location>
        <begin position="4"/>
        <end position="180"/>
    </location>
</feature>
<dbReference type="EMBL" id="JACHJT010000001">
    <property type="protein sequence ID" value="MBB4929926.1"/>
    <property type="molecule type" value="Genomic_DNA"/>
</dbReference>
<gene>
    <name evidence="2" type="ORF">F4561_000746</name>
</gene>